<dbReference type="Gene3D" id="3.50.50.60">
    <property type="entry name" value="FAD/NAD(P)-binding domain"/>
    <property type="match status" value="1"/>
</dbReference>
<protein>
    <submittedName>
        <fullName evidence="8">SidA/IucD/PvdA family monooxygenase</fullName>
    </submittedName>
</protein>
<keyword evidence="6" id="KW-0521">NADP</keyword>
<comment type="similarity">
    <text evidence="3">Belongs to the lysine N(6)-hydroxylase/L-ornithine N(5)-oxygenase family.</text>
</comment>
<accession>A0AAU7F5D3</accession>
<dbReference type="KEGG" id="cmav:ABHF33_09695"/>
<sequence>MQNKIYDLIGIGIGPFNLGLAALSEPIAGLDTLFFDMADHFNWHPGMLLDRATMQTSFIADLVTLADPTSPYSFLNFAKQSGRLYAFYIKEDFFLLRQEYNQYCQWVAGKLSNLRFGQFVQFARYDEQQACYVLTCTSTRTGASSQYLAKKLVLGTGTKPQLPPCCDGVPVIHSGQYLARKTQLQQKKRLAVVGSGQSAAEIYLDLLQDARRHDYQIDWITRSPRFFPLEYTKLTLEMTSPDYIDYFHALPDHTRSPLLESQKGLYKGINRTLINAIFDELYRLKLDGELPSRLLSNVEMQALTLKNGNYTLKLHHHETGQCEHADYDGLVIASGYGYQAPAFMQGVQHRIRHDAQGRLAVRRNYSIDLHGNEIFVQNAELHTHGLAAPDLTMACHRNSVILHEVLGHSPYPIEQRVAFQQFGLSATEQQEMAWA</sequence>
<evidence type="ECO:0000256" key="3">
    <source>
        <dbReference type="ARBA" id="ARBA00007588"/>
    </source>
</evidence>
<evidence type="ECO:0000313" key="8">
    <source>
        <dbReference type="EMBL" id="XBL99345.1"/>
    </source>
</evidence>
<keyword evidence="4" id="KW-0285">Flavoprotein</keyword>
<dbReference type="InterPro" id="IPR025700">
    <property type="entry name" value="Lys/Orn_oxygenase"/>
</dbReference>
<dbReference type="PANTHER" id="PTHR42802">
    <property type="entry name" value="MONOOXYGENASE"/>
    <property type="match status" value="1"/>
</dbReference>
<comment type="pathway">
    <text evidence="2">Siderophore biosynthesis.</text>
</comment>
<gene>
    <name evidence="8" type="ORF">ABHF33_09695</name>
</gene>
<name>A0AAU7F5D3_9NEIS</name>
<keyword evidence="7" id="KW-0560">Oxidoreductase</keyword>
<evidence type="ECO:0000256" key="7">
    <source>
        <dbReference type="ARBA" id="ARBA00023002"/>
    </source>
</evidence>
<reference evidence="8" key="1">
    <citation type="submission" date="2024-05" db="EMBL/GenBank/DDBJ databases">
        <authorList>
            <person name="Yang L."/>
            <person name="Pan L."/>
        </authorList>
    </citation>
    <scope>NUCLEOTIDE SEQUENCE</scope>
    <source>
        <strain evidence="8">FCG-7</strain>
    </source>
</reference>
<dbReference type="PANTHER" id="PTHR42802:SF1">
    <property type="entry name" value="L-ORNITHINE N(5)-MONOOXYGENASE"/>
    <property type="match status" value="1"/>
</dbReference>
<keyword evidence="8" id="KW-0503">Monooxygenase</keyword>
<evidence type="ECO:0000256" key="4">
    <source>
        <dbReference type="ARBA" id="ARBA00022630"/>
    </source>
</evidence>
<evidence type="ECO:0000256" key="6">
    <source>
        <dbReference type="ARBA" id="ARBA00022857"/>
    </source>
</evidence>
<proteinExistence type="inferred from homology"/>
<evidence type="ECO:0000256" key="2">
    <source>
        <dbReference type="ARBA" id="ARBA00004924"/>
    </source>
</evidence>
<dbReference type="EMBL" id="CP157355">
    <property type="protein sequence ID" value="XBL99345.1"/>
    <property type="molecule type" value="Genomic_DNA"/>
</dbReference>
<dbReference type="InterPro" id="IPR036188">
    <property type="entry name" value="FAD/NAD-bd_sf"/>
</dbReference>
<dbReference type="Pfam" id="PF13434">
    <property type="entry name" value="Lys_Orn_oxgnase"/>
    <property type="match status" value="1"/>
</dbReference>
<keyword evidence="5" id="KW-0274">FAD</keyword>
<dbReference type="AlphaFoldDB" id="A0AAU7F5D3"/>
<evidence type="ECO:0000256" key="5">
    <source>
        <dbReference type="ARBA" id="ARBA00022827"/>
    </source>
</evidence>
<dbReference type="GO" id="GO:0004497">
    <property type="term" value="F:monooxygenase activity"/>
    <property type="evidence" value="ECO:0007669"/>
    <property type="project" value="UniProtKB-KW"/>
</dbReference>
<evidence type="ECO:0000256" key="1">
    <source>
        <dbReference type="ARBA" id="ARBA00001974"/>
    </source>
</evidence>
<dbReference type="RefSeq" id="WP_348943775.1">
    <property type="nucleotide sequence ID" value="NZ_CP157355.1"/>
</dbReference>
<dbReference type="SUPFAM" id="SSF51905">
    <property type="entry name" value="FAD/NAD(P)-binding domain"/>
    <property type="match status" value="1"/>
</dbReference>
<comment type="cofactor">
    <cofactor evidence="1">
        <name>FAD</name>
        <dbReference type="ChEBI" id="CHEBI:57692"/>
    </cofactor>
</comment>
<organism evidence="8">
    <name type="scientific">Chitinibacter mangrovi</name>
    <dbReference type="NCBI Taxonomy" id="3153927"/>
    <lineage>
        <taxon>Bacteria</taxon>
        <taxon>Pseudomonadati</taxon>
        <taxon>Pseudomonadota</taxon>
        <taxon>Betaproteobacteria</taxon>
        <taxon>Neisseriales</taxon>
        <taxon>Chitinibacteraceae</taxon>
        <taxon>Chitinibacter</taxon>
    </lineage>
</organism>